<accession>A0A6P7GYH0</accession>
<dbReference type="AlphaFoldDB" id="A0A6P7GYH0"/>
<evidence type="ECO:0000313" key="1">
    <source>
        <dbReference type="RefSeq" id="XP_028148825.1"/>
    </source>
</evidence>
<dbReference type="SUPFAM" id="SSF54495">
    <property type="entry name" value="UBC-like"/>
    <property type="match status" value="1"/>
</dbReference>
<dbReference type="RefSeq" id="XP_028148825.1">
    <property type="nucleotide sequence ID" value="XM_028293024.1"/>
</dbReference>
<proteinExistence type="predicted"/>
<name>A0A6P7GYH0_DIAVI</name>
<sequence length="79" mass="9301">MSLQLKSGPGLLQHPSPIWFGVIFVRSGCYEEGIFRFTIFLDEEFPDSGHPYTFENTKKQSSMVYYILTNRAMYRNKQR</sequence>
<reference evidence="1" key="1">
    <citation type="submission" date="2025-08" db="UniProtKB">
        <authorList>
            <consortium name="RefSeq"/>
        </authorList>
    </citation>
    <scope>IDENTIFICATION</scope>
    <source>
        <tissue evidence="1">Whole insect</tissue>
    </source>
</reference>
<dbReference type="InParanoid" id="A0A6P7GYH0"/>
<gene>
    <name evidence="1" type="primary">LOC114342235</name>
</gene>
<dbReference type="InterPro" id="IPR016135">
    <property type="entry name" value="UBQ-conjugating_enzyme/RWD"/>
</dbReference>
<organism evidence="1">
    <name type="scientific">Diabrotica virgifera virgifera</name>
    <name type="common">western corn rootworm</name>
    <dbReference type="NCBI Taxonomy" id="50390"/>
    <lineage>
        <taxon>Eukaryota</taxon>
        <taxon>Metazoa</taxon>
        <taxon>Ecdysozoa</taxon>
        <taxon>Arthropoda</taxon>
        <taxon>Hexapoda</taxon>
        <taxon>Insecta</taxon>
        <taxon>Pterygota</taxon>
        <taxon>Neoptera</taxon>
        <taxon>Endopterygota</taxon>
        <taxon>Coleoptera</taxon>
        <taxon>Polyphaga</taxon>
        <taxon>Cucujiformia</taxon>
        <taxon>Chrysomeloidea</taxon>
        <taxon>Chrysomelidae</taxon>
        <taxon>Galerucinae</taxon>
        <taxon>Diabroticina</taxon>
        <taxon>Diabroticites</taxon>
        <taxon>Diabrotica</taxon>
    </lineage>
</organism>
<protein>
    <submittedName>
        <fullName evidence="1">AKT-interacting protein-like</fullName>
    </submittedName>
</protein>